<dbReference type="EMBL" id="KV749337">
    <property type="protein sequence ID" value="OCL09920.1"/>
    <property type="molecule type" value="Genomic_DNA"/>
</dbReference>
<evidence type="ECO:0000313" key="1">
    <source>
        <dbReference type="EMBL" id="OCL09920.1"/>
    </source>
</evidence>
<accession>A0A8E2JUA4</accession>
<feature type="non-terminal residue" evidence="1">
    <location>
        <position position="92"/>
    </location>
</feature>
<dbReference type="AlphaFoldDB" id="A0A8E2JUA4"/>
<dbReference type="Gene3D" id="3.10.450.50">
    <property type="match status" value="1"/>
</dbReference>
<gene>
    <name evidence="1" type="ORF">AOQ84DRAFT_266184</name>
</gene>
<dbReference type="OrthoDB" id="332863at2759"/>
<protein>
    <submittedName>
        <fullName evidence="1">Uncharacterized protein</fullName>
    </submittedName>
</protein>
<dbReference type="SUPFAM" id="SSF54427">
    <property type="entry name" value="NTF2-like"/>
    <property type="match status" value="1"/>
</dbReference>
<keyword evidence="2" id="KW-1185">Reference proteome</keyword>
<dbReference type="InterPro" id="IPR032710">
    <property type="entry name" value="NTF2-like_dom_sf"/>
</dbReference>
<sequence>VVTQETSDITALLRGYASALNASSTSAAMSLYASNGVFMPQHFLSIVESDDIRETYDKIFQIITLHVKMEVKEIVVITPEWGFARTTATGTQ</sequence>
<proteinExistence type="predicted"/>
<name>A0A8E2JUA4_9PEZI</name>
<feature type="non-terminal residue" evidence="1">
    <location>
        <position position="1"/>
    </location>
</feature>
<organism evidence="1 2">
    <name type="scientific">Glonium stellatum</name>
    <dbReference type="NCBI Taxonomy" id="574774"/>
    <lineage>
        <taxon>Eukaryota</taxon>
        <taxon>Fungi</taxon>
        <taxon>Dikarya</taxon>
        <taxon>Ascomycota</taxon>
        <taxon>Pezizomycotina</taxon>
        <taxon>Dothideomycetes</taxon>
        <taxon>Pleosporomycetidae</taxon>
        <taxon>Gloniales</taxon>
        <taxon>Gloniaceae</taxon>
        <taxon>Glonium</taxon>
    </lineage>
</organism>
<evidence type="ECO:0000313" key="2">
    <source>
        <dbReference type="Proteomes" id="UP000250140"/>
    </source>
</evidence>
<reference evidence="1 2" key="1">
    <citation type="journal article" date="2016" name="Nat. Commun.">
        <title>Ectomycorrhizal ecology is imprinted in the genome of the dominant symbiotic fungus Cenococcum geophilum.</title>
        <authorList>
            <consortium name="DOE Joint Genome Institute"/>
            <person name="Peter M."/>
            <person name="Kohler A."/>
            <person name="Ohm R.A."/>
            <person name="Kuo A."/>
            <person name="Krutzmann J."/>
            <person name="Morin E."/>
            <person name="Arend M."/>
            <person name="Barry K.W."/>
            <person name="Binder M."/>
            <person name="Choi C."/>
            <person name="Clum A."/>
            <person name="Copeland A."/>
            <person name="Grisel N."/>
            <person name="Haridas S."/>
            <person name="Kipfer T."/>
            <person name="LaButti K."/>
            <person name="Lindquist E."/>
            <person name="Lipzen A."/>
            <person name="Maire R."/>
            <person name="Meier B."/>
            <person name="Mihaltcheva S."/>
            <person name="Molinier V."/>
            <person name="Murat C."/>
            <person name="Poggeler S."/>
            <person name="Quandt C.A."/>
            <person name="Sperisen C."/>
            <person name="Tritt A."/>
            <person name="Tisserant E."/>
            <person name="Crous P.W."/>
            <person name="Henrissat B."/>
            <person name="Nehls U."/>
            <person name="Egli S."/>
            <person name="Spatafora J.W."/>
            <person name="Grigoriev I.V."/>
            <person name="Martin F.M."/>
        </authorList>
    </citation>
    <scope>NUCLEOTIDE SEQUENCE [LARGE SCALE GENOMIC DNA]</scope>
    <source>
        <strain evidence="1 2">CBS 207.34</strain>
    </source>
</reference>
<dbReference type="Proteomes" id="UP000250140">
    <property type="component" value="Unassembled WGS sequence"/>
</dbReference>